<sequence>MPIIFVEQWQRWTTLVSRQHVLN</sequence>
<protein>
    <submittedName>
        <fullName evidence="1">Uncharacterized protein</fullName>
    </submittedName>
</protein>
<name>A0A2P2PS10_RHIMU</name>
<dbReference type="AlphaFoldDB" id="A0A2P2PS10"/>
<organism evidence="1">
    <name type="scientific">Rhizophora mucronata</name>
    <name type="common">Asiatic mangrove</name>
    <dbReference type="NCBI Taxonomy" id="61149"/>
    <lineage>
        <taxon>Eukaryota</taxon>
        <taxon>Viridiplantae</taxon>
        <taxon>Streptophyta</taxon>
        <taxon>Embryophyta</taxon>
        <taxon>Tracheophyta</taxon>
        <taxon>Spermatophyta</taxon>
        <taxon>Magnoliopsida</taxon>
        <taxon>eudicotyledons</taxon>
        <taxon>Gunneridae</taxon>
        <taxon>Pentapetalae</taxon>
        <taxon>rosids</taxon>
        <taxon>fabids</taxon>
        <taxon>Malpighiales</taxon>
        <taxon>Rhizophoraceae</taxon>
        <taxon>Rhizophora</taxon>
    </lineage>
</organism>
<reference evidence="1" key="1">
    <citation type="submission" date="2018-02" db="EMBL/GenBank/DDBJ databases">
        <title>Rhizophora mucronata_Transcriptome.</title>
        <authorList>
            <person name="Meera S.P."/>
            <person name="Sreeshan A."/>
            <person name="Augustine A."/>
        </authorList>
    </citation>
    <scope>NUCLEOTIDE SEQUENCE</scope>
    <source>
        <tissue evidence="1">Leaf</tissue>
    </source>
</reference>
<evidence type="ECO:0000313" key="1">
    <source>
        <dbReference type="EMBL" id="MBX57524.1"/>
    </source>
</evidence>
<proteinExistence type="predicted"/>
<dbReference type="EMBL" id="GGEC01077040">
    <property type="protein sequence ID" value="MBX57524.1"/>
    <property type="molecule type" value="Transcribed_RNA"/>
</dbReference>
<accession>A0A2P2PS10</accession>